<name>A0AAE3CZ43_9HYPH</name>
<dbReference type="PIRSF" id="PIRSF037112">
    <property type="entry name" value="Antirestriction_ArdC"/>
    <property type="match status" value="1"/>
</dbReference>
<keyword evidence="4" id="KW-1185">Reference proteome</keyword>
<reference evidence="3" key="1">
    <citation type="submission" date="2021-08" db="EMBL/GenBank/DDBJ databases">
        <title>Hoeflea bacterium WL0058 sp. nov., isolated from the sediment.</title>
        <authorList>
            <person name="Wang L."/>
            <person name="Zhang D."/>
        </authorList>
    </citation>
    <scope>NUCLEOTIDE SEQUENCE</scope>
    <source>
        <strain evidence="3">WL0058</strain>
    </source>
</reference>
<evidence type="ECO:0000259" key="1">
    <source>
        <dbReference type="Pfam" id="PF08401"/>
    </source>
</evidence>
<feature type="domain" description="N-terminal" evidence="1">
    <location>
        <begin position="6"/>
        <end position="125"/>
    </location>
</feature>
<sequence>MKTERQDVYTQVTNTIIAAIEAGAGDWQMPWHRSGQGLNRPVNIDTTNAYRGINVVSLWASAQARGFSTGTWGTYRQWQNKGCQVRKGEKSSLVVFYKEFDVEEQKDDGETEQGKRLMARASYVFNADQVDGFEAPPLPEPKDPAQTHDAAEAFIAATRADIRHGGNRAYYRFPDDFIQMPERERFMGTETSTATESYYGTLLHELTHWTGSAMRCDRQFGKRFGDDAYAVEELVAELGAAFLCADLGITLEPRPDHAAYIDNWLKVLKADKKAIFTAASAAAKATDYLAGLQATEVTEAAA</sequence>
<gene>
    <name evidence="3" type="ORF">K1W69_00040</name>
</gene>
<comment type="caution">
    <text evidence="3">The sequence shown here is derived from an EMBL/GenBank/DDBJ whole genome shotgun (WGS) entry which is preliminary data.</text>
</comment>
<dbReference type="InterPro" id="IPR017113">
    <property type="entry name" value="Antirestriction_ArdC"/>
</dbReference>
<dbReference type="Pfam" id="PF18818">
    <property type="entry name" value="MPTase-PolyVal"/>
    <property type="match status" value="1"/>
</dbReference>
<feature type="domain" description="Polyvalent protein metallopeptidase" evidence="2">
    <location>
        <begin position="150"/>
        <end position="280"/>
    </location>
</feature>
<dbReference type="InterPro" id="IPR041459">
    <property type="entry name" value="MPTase-PolyVal"/>
</dbReference>
<dbReference type="Proteomes" id="UP001196509">
    <property type="component" value="Unassembled WGS sequence"/>
</dbReference>
<dbReference type="Pfam" id="PF08401">
    <property type="entry name" value="ArdcN"/>
    <property type="match status" value="1"/>
</dbReference>
<dbReference type="AlphaFoldDB" id="A0AAE3CZ43"/>
<evidence type="ECO:0000313" key="3">
    <source>
        <dbReference type="EMBL" id="MBW8635558.1"/>
    </source>
</evidence>
<dbReference type="RefSeq" id="WP_220226291.1">
    <property type="nucleotide sequence ID" value="NZ_JAICBX010000001.1"/>
</dbReference>
<accession>A0AAE3CZ43</accession>
<dbReference type="GO" id="GO:0003697">
    <property type="term" value="F:single-stranded DNA binding"/>
    <property type="evidence" value="ECO:0007669"/>
    <property type="project" value="InterPro"/>
</dbReference>
<organism evidence="3 4">
    <name type="scientific">Flavimaribacter sediminis</name>
    <dbReference type="NCBI Taxonomy" id="2865987"/>
    <lineage>
        <taxon>Bacteria</taxon>
        <taxon>Pseudomonadati</taxon>
        <taxon>Pseudomonadota</taxon>
        <taxon>Alphaproteobacteria</taxon>
        <taxon>Hyphomicrobiales</taxon>
        <taxon>Rhizobiaceae</taxon>
        <taxon>Flavimaribacter</taxon>
    </lineage>
</organism>
<evidence type="ECO:0000259" key="2">
    <source>
        <dbReference type="Pfam" id="PF18818"/>
    </source>
</evidence>
<protein>
    <submittedName>
        <fullName evidence="3">SsDNA-binding domain-containing protein</fullName>
    </submittedName>
</protein>
<proteinExistence type="predicted"/>
<dbReference type="InterPro" id="IPR013610">
    <property type="entry name" value="ArdC_N"/>
</dbReference>
<dbReference type="EMBL" id="JAICBX010000001">
    <property type="protein sequence ID" value="MBW8635558.1"/>
    <property type="molecule type" value="Genomic_DNA"/>
</dbReference>
<evidence type="ECO:0000313" key="4">
    <source>
        <dbReference type="Proteomes" id="UP001196509"/>
    </source>
</evidence>